<dbReference type="EMBL" id="REFR01000010">
    <property type="protein sequence ID" value="RMB09011.1"/>
    <property type="molecule type" value="Genomic_DNA"/>
</dbReference>
<keyword evidence="1" id="KW-0472">Membrane</keyword>
<dbReference type="GO" id="GO:0006508">
    <property type="term" value="P:proteolysis"/>
    <property type="evidence" value="ECO:0007669"/>
    <property type="project" value="UniProtKB-KW"/>
</dbReference>
<dbReference type="PANTHER" id="PTHR43592:SF15">
    <property type="entry name" value="CAAX AMINO TERMINAL PROTEASE FAMILY PROTEIN"/>
    <property type="match status" value="1"/>
</dbReference>
<organism evidence="3 4">
    <name type="scientific">Eilatimonas milleporae</name>
    <dbReference type="NCBI Taxonomy" id="911205"/>
    <lineage>
        <taxon>Bacteria</taxon>
        <taxon>Pseudomonadati</taxon>
        <taxon>Pseudomonadota</taxon>
        <taxon>Alphaproteobacteria</taxon>
        <taxon>Kordiimonadales</taxon>
        <taxon>Kordiimonadaceae</taxon>
        <taxon>Eilatimonas</taxon>
    </lineage>
</organism>
<feature type="transmembrane region" description="Helical" evidence="1">
    <location>
        <begin position="33"/>
        <end position="56"/>
    </location>
</feature>
<comment type="caution">
    <text evidence="3">The sequence shown here is derived from an EMBL/GenBank/DDBJ whole genome shotgun (WGS) entry which is preliminary data.</text>
</comment>
<dbReference type="PANTHER" id="PTHR43592">
    <property type="entry name" value="CAAX AMINO TERMINAL PROTEASE"/>
    <property type="match status" value="1"/>
</dbReference>
<name>A0A3M0CHB3_9PROT</name>
<protein>
    <submittedName>
        <fullName evidence="3">CAAX prenyl protease-like protein</fullName>
    </submittedName>
</protein>
<sequence>MPSGSFDDTMALSVDAINLDSRSSLPWLGFKPLCLWLGVELALGLVLGFSLGFLGADFQATGPWNPTAVLTIGQGMAAILAVGIWIRNDMHRHGPERASLIGWQPASGTLLNTLGLVAVTYVILRVVQAPYFIWLTQYSGMPFPGNAPFIEGLWLPHAVWTCAVFLVIAPVMEEVVLRGYLQSGLQQRMSPILAVIVTAALFASAHLSVANWLPLFFLGLALGAVREKTGSVWPCIGLHGLNNAVYLILEGGSLFSG</sequence>
<reference evidence="3 4" key="1">
    <citation type="submission" date="2018-10" db="EMBL/GenBank/DDBJ databases">
        <title>Genomic Encyclopedia of Archaeal and Bacterial Type Strains, Phase II (KMG-II): from individual species to whole genera.</title>
        <authorList>
            <person name="Goeker M."/>
        </authorList>
    </citation>
    <scope>NUCLEOTIDE SEQUENCE [LARGE SCALE GENOMIC DNA]</scope>
    <source>
        <strain evidence="3 4">DSM 25217</strain>
    </source>
</reference>
<evidence type="ECO:0000313" key="4">
    <source>
        <dbReference type="Proteomes" id="UP000271227"/>
    </source>
</evidence>
<dbReference type="GO" id="GO:0080120">
    <property type="term" value="P:CAAX-box protein maturation"/>
    <property type="evidence" value="ECO:0007669"/>
    <property type="project" value="UniProtKB-ARBA"/>
</dbReference>
<dbReference type="InterPro" id="IPR003675">
    <property type="entry name" value="Rce1/LyrA-like_dom"/>
</dbReference>
<dbReference type="Pfam" id="PF02517">
    <property type="entry name" value="Rce1-like"/>
    <property type="match status" value="1"/>
</dbReference>
<feature type="transmembrane region" description="Helical" evidence="1">
    <location>
        <begin position="192"/>
        <end position="225"/>
    </location>
</feature>
<dbReference type="OrthoDB" id="9782250at2"/>
<dbReference type="RefSeq" id="WP_121938317.1">
    <property type="nucleotide sequence ID" value="NZ_REFR01000010.1"/>
</dbReference>
<evidence type="ECO:0000313" key="3">
    <source>
        <dbReference type="EMBL" id="RMB09011.1"/>
    </source>
</evidence>
<keyword evidence="1" id="KW-0812">Transmembrane</keyword>
<evidence type="ECO:0000259" key="2">
    <source>
        <dbReference type="Pfam" id="PF02517"/>
    </source>
</evidence>
<dbReference type="AlphaFoldDB" id="A0A3M0CHB3"/>
<feature type="transmembrane region" description="Helical" evidence="1">
    <location>
        <begin position="153"/>
        <end position="172"/>
    </location>
</feature>
<gene>
    <name evidence="3" type="ORF">BXY39_1658</name>
</gene>
<dbReference type="GO" id="GO:0004175">
    <property type="term" value="F:endopeptidase activity"/>
    <property type="evidence" value="ECO:0007669"/>
    <property type="project" value="UniProtKB-ARBA"/>
</dbReference>
<evidence type="ECO:0000256" key="1">
    <source>
        <dbReference type="SAM" id="Phobius"/>
    </source>
</evidence>
<keyword evidence="3" id="KW-0645">Protease</keyword>
<keyword evidence="1" id="KW-1133">Transmembrane helix</keyword>
<keyword evidence="4" id="KW-1185">Reference proteome</keyword>
<dbReference type="Proteomes" id="UP000271227">
    <property type="component" value="Unassembled WGS sequence"/>
</dbReference>
<dbReference type="InParanoid" id="A0A3M0CHB3"/>
<feature type="transmembrane region" description="Helical" evidence="1">
    <location>
        <begin position="109"/>
        <end position="133"/>
    </location>
</feature>
<feature type="domain" description="CAAX prenyl protease 2/Lysostaphin resistance protein A-like" evidence="2">
    <location>
        <begin position="157"/>
        <end position="245"/>
    </location>
</feature>
<accession>A0A3M0CHB3</accession>
<feature type="transmembrane region" description="Helical" evidence="1">
    <location>
        <begin position="68"/>
        <end position="88"/>
    </location>
</feature>
<keyword evidence="3" id="KW-0378">Hydrolase</keyword>
<proteinExistence type="predicted"/>